<gene>
    <name evidence="1" type="ORF">C8F04DRAFT_1236915</name>
</gene>
<proteinExistence type="predicted"/>
<organism evidence="1 2">
    <name type="scientific">Mycena alexandri</name>
    <dbReference type="NCBI Taxonomy" id="1745969"/>
    <lineage>
        <taxon>Eukaryota</taxon>
        <taxon>Fungi</taxon>
        <taxon>Dikarya</taxon>
        <taxon>Basidiomycota</taxon>
        <taxon>Agaricomycotina</taxon>
        <taxon>Agaricomycetes</taxon>
        <taxon>Agaricomycetidae</taxon>
        <taxon>Agaricales</taxon>
        <taxon>Marasmiineae</taxon>
        <taxon>Mycenaceae</taxon>
        <taxon>Mycena</taxon>
    </lineage>
</organism>
<evidence type="ECO:0000313" key="2">
    <source>
        <dbReference type="Proteomes" id="UP001218188"/>
    </source>
</evidence>
<dbReference type="EMBL" id="JARJCM010000098">
    <property type="protein sequence ID" value="KAJ7029775.1"/>
    <property type="molecule type" value="Genomic_DNA"/>
</dbReference>
<reference evidence="1" key="1">
    <citation type="submission" date="2023-03" db="EMBL/GenBank/DDBJ databases">
        <title>Massive genome expansion in bonnet fungi (Mycena s.s.) driven by repeated elements and novel gene families across ecological guilds.</title>
        <authorList>
            <consortium name="Lawrence Berkeley National Laboratory"/>
            <person name="Harder C.B."/>
            <person name="Miyauchi S."/>
            <person name="Viragh M."/>
            <person name="Kuo A."/>
            <person name="Thoen E."/>
            <person name="Andreopoulos B."/>
            <person name="Lu D."/>
            <person name="Skrede I."/>
            <person name="Drula E."/>
            <person name="Henrissat B."/>
            <person name="Morin E."/>
            <person name="Kohler A."/>
            <person name="Barry K."/>
            <person name="LaButti K."/>
            <person name="Morin E."/>
            <person name="Salamov A."/>
            <person name="Lipzen A."/>
            <person name="Mereny Z."/>
            <person name="Hegedus B."/>
            <person name="Baldrian P."/>
            <person name="Stursova M."/>
            <person name="Weitz H."/>
            <person name="Taylor A."/>
            <person name="Grigoriev I.V."/>
            <person name="Nagy L.G."/>
            <person name="Martin F."/>
            <person name="Kauserud H."/>
        </authorList>
    </citation>
    <scope>NUCLEOTIDE SEQUENCE</scope>
    <source>
        <strain evidence="1">CBHHK200</strain>
    </source>
</reference>
<sequence length="214" mass="23469">MGKSHQDWRTRPDLESNEGLAFQYYEENTVNVRVTKHGTVNIADTEYCTEYGKCRHAAQIKATEGGASYGVRKLGAQAATLQSVAPPSVGPTKVKLDRSFNQGGLTSQKELWKTSALIACVVVERAAKLPNGQQPNLAACNHWLGPRTVEKKPGYEGLRYNPSEDTACPTYTRQGDKKRNHIAQASQHGTAFILRSVALRTSVENPPIEAFLEG</sequence>
<comment type="caution">
    <text evidence="1">The sequence shown here is derived from an EMBL/GenBank/DDBJ whole genome shotgun (WGS) entry which is preliminary data.</text>
</comment>
<protein>
    <submittedName>
        <fullName evidence="1">Uncharacterized protein</fullName>
    </submittedName>
</protein>
<name>A0AAD6SLQ4_9AGAR</name>
<keyword evidence="2" id="KW-1185">Reference proteome</keyword>
<dbReference type="Proteomes" id="UP001218188">
    <property type="component" value="Unassembled WGS sequence"/>
</dbReference>
<accession>A0AAD6SLQ4</accession>
<dbReference type="AlphaFoldDB" id="A0AAD6SLQ4"/>
<evidence type="ECO:0000313" key="1">
    <source>
        <dbReference type="EMBL" id="KAJ7029775.1"/>
    </source>
</evidence>